<evidence type="ECO:0000256" key="8">
    <source>
        <dbReference type="ARBA" id="ARBA00023326"/>
    </source>
</evidence>
<dbReference type="AlphaFoldDB" id="A0AA38FQL0"/>
<reference evidence="10 11" key="1">
    <citation type="journal article" date="2021" name="Nat. Plants">
        <title>The Taxus genome provides insights into paclitaxel biosynthesis.</title>
        <authorList>
            <person name="Xiong X."/>
            <person name="Gou J."/>
            <person name="Liao Q."/>
            <person name="Li Y."/>
            <person name="Zhou Q."/>
            <person name="Bi G."/>
            <person name="Li C."/>
            <person name="Du R."/>
            <person name="Wang X."/>
            <person name="Sun T."/>
            <person name="Guo L."/>
            <person name="Liang H."/>
            <person name="Lu P."/>
            <person name="Wu Y."/>
            <person name="Zhang Z."/>
            <person name="Ro D.K."/>
            <person name="Shang Y."/>
            <person name="Huang S."/>
            <person name="Yan J."/>
        </authorList>
    </citation>
    <scope>NUCLEOTIDE SEQUENCE [LARGE SCALE GENOMIC DNA]</scope>
    <source>
        <strain evidence="10">Ta-2019</strain>
    </source>
</reference>
<dbReference type="InterPro" id="IPR001701">
    <property type="entry name" value="Glyco_hydro_9"/>
</dbReference>
<evidence type="ECO:0000256" key="7">
    <source>
        <dbReference type="ARBA" id="ARBA00023295"/>
    </source>
</evidence>
<dbReference type="GO" id="GO:0030245">
    <property type="term" value="P:cellulose catabolic process"/>
    <property type="evidence" value="ECO:0007669"/>
    <property type="project" value="UniProtKB-KW"/>
</dbReference>
<feature type="non-terminal residue" evidence="10">
    <location>
        <position position="108"/>
    </location>
</feature>
<keyword evidence="11" id="KW-1185">Reference proteome</keyword>
<dbReference type="InterPro" id="IPR012341">
    <property type="entry name" value="6hp_glycosidase-like_sf"/>
</dbReference>
<protein>
    <recommendedName>
        <fullName evidence="3">cellulase</fullName>
        <ecNumber evidence="3">3.2.1.4</ecNumber>
    </recommendedName>
</protein>
<evidence type="ECO:0000256" key="4">
    <source>
        <dbReference type="ARBA" id="ARBA00022801"/>
    </source>
</evidence>
<feature type="domain" description="Glycoside hydrolase family 9" evidence="9">
    <location>
        <begin position="40"/>
        <end position="98"/>
    </location>
</feature>
<name>A0AA38FQL0_TAXCH</name>
<comment type="similarity">
    <text evidence="2">Belongs to the glycosyl hydrolase 9 (cellulase E) family.</text>
</comment>
<evidence type="ECO:0000256" key="2">
    <source>
        <dbReference type="ARBA" id="ARBA00007072"/>
    </source>
</evidence>
<keyword evidence="8" id="KW-0624">Polysaccharide degradation</keyword>
<evidence type="ECO:0000256" key="6">
    <source>
        <dbReference type="ARBA" id="ARBA00023277"/>
    </source>
</evidence>
<evidence type="ECO:0000256" key="1">
    <source>
        <dbReference type="ARBA" id="ARBA00000966"/>
    </source>
</evidence>
<dbReference type="Pfam" id="PF00759">
    <property type="entry name" value="Glyco_hydro_9"/>
    <property type="match status" value="1"/>
</dbReference>
<dbReference type="Gene3D" id="1.50.10.10">
    <property type="match status" value="2"/>
</dbReference>
<dbReference type="Proteomes" id="UP000824469">
    <property type="component" value="Unassembled WGS sequence"/>
</dbReference>
<dbReference type="GO" id="GO:0008810">
    <property type="term" value="F:cellulase activity"/>
    <property type="evidence" value="ECO:0007669"/>
    <property type="project" value="UniProtKB-EC"/>
</dbReference>
<dbReference type="EC" id="3.2.1.4" evidence="3"/>
<proteinExistence type="inferred from homology"/>
<dbReference type="SUPFAM" id="SSF48208">
    <property type="entry name" value="Six-hairpin glycosidases"/>
    <property type="match status" value="1"/>
</dbReference>
<sequence length="108" mass="12527">DELLWRATWLHKETRNPKYFIYIQTNVLSLGADESDNTFRWDNKHYVTSASFILLAYAKYLSSSKHVVSCGQMAVTPRRLRAIVKRQVDYILGYNPVNPKIPTTNSPH</sequence>
<dbReference type="PANTHER" id="PTHR22298">
    <property type="entry name" value="ENDO-1,4-BETA-GLUCANASE"/>
    <property type="match status" value="1"/>
</dbReference>
<gene>
    <name evidence="10" type="ORF">KI387_036627</name>
</gene>
<feature type="non-terminal residue" evidence="10">
    <location>
        <position position="1"/>
    </location>
</feature>
<keyword evidence="4" id="KW-0378">Hydrolase</keyword>
<accession>A0AA38FQL0</accession>
<organism evidence="10 11">
    <name type="scientific">Taxus chinensis</name>
    <name type="common">Chinese yew</name>
    <name type="synonym">Taxus wallichiana var. chinensis</name>
    <dbReference type="NCBI Taxonomy" id="29808"/>
    <lineage>
        <taxon>Eukaryota</taxon>
        <taxon>Viridiplantae</taxon>
        <taxon>Streptophyta</taxon>
        <taxon>Embryophyta</taxon>
        <taxon>Tracheophyta</taxon>
        <taxon>Spermatophyta</taxon>
        <taxon>Pinopsida</taxon>
        <taxon>Pinidae</taxon>
        <taxon>Conifers II</taxon>
        <taxon>Cupressales</taxon>
        <taxon>Taxaceae</taxon>
        <taxon>Taxus</taxon>
    </lineage>
</organism>
<comment type="caution">
    <text evidence="10">The sequence shown here is derived from an EMBL/GenBank/DDBJ whole genome shotgun (WGS) entry which is preliminary data.</text>
</comment>
<evidence type="ECO:0000313" key="11">
    <source>
        <dbReference type="Proteomes" id="UP000824469"/>
    </source>
</evidence>
<dbReference type="InterPro" id="IPR008928">
    <property type="entry name" value="6-hairpin_glycosidase_sf"/>
</dbReference>
<keyword evidence="5" id="KW-0136">Cellulose degradation</keyword>
<comment type="catalytic activity">
    <reaction evidence="1">
        <text>Endohydrolysis of (1-&gt;4)-beta-D-glucosidic linkages in cellulose, lichenin and cereal beta-D-glucans.</text>
        <dbReference type="EC" id="3.2.1.4"/>
    </reaction>
</comment>
<evidence type="ECO:0000259" key="9">
    <source>
        <dbReference type="Pfam" id="PF00759"/>
    </source>
</evidence>
<evidence type="ECO:0000313" key="10">
    <source>
        <dbReference type="EMBL" id="KAH9308716.1"/>
    </source>
</evidence>
<keyword evidence="7" id="KW-0326">Glycosidase</keyword>
<dbReference type="EMBL" id="JAHRHJ020000007">
    <property type="protein sequence ID" value="KAH9308716.1"/>
    <property type="molecule type" value="Genomic_DNA"/>
</dbReference>
<evidence type="ECO:0000256" key="5">
    <source>
        <dbReference type="ARBA" id="ARBA00023001"/>
    </source>
</evidence>
<keyword evidence="6" id="KW-0119">Carbohydrate metabolism</keyword>
<evidence type="ECO:0000256" key="3">
    <source>
        <dbReference type="ARBA" id="ARBA00012601"/>
    </source>
</evidence>